<comment type="pathway">
    <text evidence="1 10">Metabolic intermediate biosynthesis; 1-deoxy-D-xylulose 5-phosphate biosynthesis; 1-deoxy-D-xylulose 5-phosphate from D-glyceraldehyde 3-phosphate and pyruvate: step 1/1.</text>
</comment>
<dbReference type="GO" id="GO:0008661">
    <property type="term" value="F:1-deoxy-D-xylulose-5-phosphate synthase activity"/>
    <property type="evidence" value="ECO:0007669"/>
    <property type="project" value="UniProtKB-UniRule"/>
</dbReference>
<feature type="domain" description="Transketolase-like pyrimidine-binding" evidence="11">
    <location>
        <begin position="320"/>
        <end position="483"/>
    </location>
</feature>
<feature type="binding site" evidence="10">
    <location>
        <begin position="150"/>
        <end position="151"/>
    </location>
    <ligand>
        <name>thiamine diphosphate</name>
        <dbReference type="ChEBI" id="CHEBI:58937"/>
    </ligand>
</feature>
<dbReference type="GO" id="GO:0016114">
    <property type="term" value="P:terpenoid biosynthetic process"/>
    <property type="evidence" value="ECO:0007669"/>
    <property type="project" value="UniProtKB-UniRule"/>
</dbReference>
<evidence type="ECO:0000256" key="4">
    <source>
        <dbReference type="ARBA" id="ARBA00022679"/>
    </source>
</evidence>
<dbReference type="GO" id="GO:0000287">
    <property type="term" value="F:magnesium ion binding"/>
    <property type="evidence" value="ECO:0007669"/>
    <property type="project" value="UniProtKB-UniRule"/>
</dbReference>
<protein>
    <recommendedName>
        <fullName evidence="10">1-deoxy-D-xylulose-5-phosphate synthase</fullName>
        <ecNumber evidence="10">2.2.1.7</ecNumber>
    </recommendedName>
    <alternativeName>
        <fullName evidence="10">1-deoxyxylulose-5-phosphate synthase</fullName>
        <shortName evidence="10">DXP synthase</shortName>
        <shortName evidence="10">DXPS</shortName>
    </alternativeName>
</protein>
<evidence type="ECO:0000313" key="12">
    <source>
        <dbReference type="EMBL" id="AOT68146.1"/>
    </source>
</evidence>
<keyword evidence="5 10" id="KW-0479">Metal-binding</keyword>
<evidence type="ECO:0000313" key="13">
    <source>
        <dbReference type="Proteomes" id="UP000095743"/>
    </source>
</evidence>
<evidence type="ECO:0000259" key="11">
    <source>
        <dbReference type="SMART" id="SM00861"/>
    </source>
</evidence>
<sequence>MSPLNNYLSNISSLSDLKALNDQELHQLTDEIRSFLIENISKTGGHLASNLGIVEMTLALHSVFDSPKDRMIWDVGHQSYVHKILTGRKHLFHTLRKYKGLSGFPKRSESEHDIIDTGHSSTSISAGYGMARARDLKGEDYSVISIIGDGALTGGMAFEALNHAGHSNTNFIVVLNDNEMSISQNVGGLSSYLNRLRTDPAYFKMKGDVENILTKIPAIGKAVFKTAEKAKDSIKYFLVPGILFEELGFTYLGPVDGHNIKELKLVFKRAKNIKGPVLIHVLTKKGKGYTFAEKNPDKFHGVSPFDIHTGNTISAESSRPSYSSVFGKTLVQLAAKDSQLVAITAAMPSGTGLNEFAAKYPSRFFDVGIAEQHAVTFAAGMALNGMKPFFPVYSTFLQRAYDQIVHDVCLQNLPVVFCIDRSGLVGNDGETHHGVFDISFLAHIPNITLMAPKDGREFEEMLSFAASHNGPIAIRYPRGESDDFSEVSTNYSIDQMKAEVLMQGKDLCIIAIGNMVRTAFEAAHKLQSKGISCKVINARMIKPLDEDTLLQECMGMDHIITIEDHVTTGGFGSLVLDLFNRKQSLQGKKIKSIGFPETFIEHGDVEELMAQYGLNVEGLTGSIRELLDK</sequence>
<evidence type="ECO:0000256" key="6">
    <source>
        <dbReference type="ARBA" id="ARBA00022842"/>
    </source>
</evidence>
<dbReference type="Pfam" id="PF02780">
    <property type="entry name" value="Transketolase_C"/>
    <property type="match status" value="1"/>
</dbReference>
<comment type="cofactor">
    <cofactor evidence="10">
        <name>Mg(2+)</name>
        <dbReference type="ChEBI" id="CHEBI:18420"/>
    </cofactor>
    <text evidence="10">Binds 1 Mg(2+) ion per subunit.</text>
</comment>
<evidence type="ECO:0000256" key="2">
    <source>
        <dbReference type="ARBA" id="ARBA00011081"/>
    </source>
</evidence>
<comment type="cofactor">
    <cofactor evidence="10">
        <name>thiamine diphosphate</name>
        <dbReference type="ChEBI" id="CHEBI:58937"/>
    </cofactor>
    <text evidence="10">Binds 1 thiamine pyrophosphate per subunit.</text>
</comment>
<dbReference type="OrthoDB" id="9803371at2"/>
<dbReference type="Pfam" id="PF13292">
    <property type="entry name" value="DXP_synthase_N"/>
    <property type="match status" value="1"/>
</dbReference>
<comment type="function">
    <text evidence="10">Catalyzes the acyloin condensation reaction between C atoms 2 and 3 of pyruvate and glyceraldehyde 3-phosphate to yield 1-deoxy-D-xylulose-5-phosphate (DXP).</text>
</comment>
<keyword evidence="13" id="KW-1185">Reference proteome</keyword>
<dbReference type="HAMAP" id="MF_00315">
    <property type="entry name" value="DXP_synth"/>
    <property type="match status" value="1"/>
</dbReference>
<dbReference type="CDD" id="cd07033">
    <property type="entry name" value="TPP_PYR_DXS_TK_like"/>
    <property type="match status" value="1"/>
</dbReference>
<feature type="binding site" evidence="10">
    <location>
        <position position="178"/>
    </location>
    <ligand>
        <name>thiamine diphosphate</name>
        <dbReference type="ChEBI" id="CHEBI:58937"/>
    </ligand>
</feature>
<dbReference type="Proteomes" id="UP000095743">
    <property type="component" value="Chromosome"/>
</dbReference>
<dbReference type="InterPro" id="IPR009014">
    <property type="entry name" value="Transketo_C/PFOR_II"/>
</dbReference>
<dbReference type="FunFam" id="3.40.50.970:FF:000005">
    <property type="entry name" value="1-deoxy-D-xylulose-5-phosphate synthase"/>
    <property type="match status" value="1"/>
</dbReference>
<evidence type="ECO:0000256" key="9">
    <source>
        <dbReference type="ARBA" id="ARBA00023229"/>
    </source>
</evidence>
<evidence type="ECO:0000256" key="8">
    <source>
        <dbReference type="ARBA" id="ARBA00023052"/>
    </source>
</evidence>
<dbReference type="InterPro" id="IPR029061">
    <property type="entry name" value="THDP-binding"/>
</dbReference>
<dbReference type="NCBIfam" id="NF003933">
    <property type="entry name" value="PRK05444.2-2"/>
    <property type="match status" value="1"/>
</dbReference>
<dbReference type="STRING" id="1424294.Gferi_00245"/>
<feature type="binding site" evidence="10">
    <location>
        <position position="77"/>
    </location>
    <ligand>
        <name>thiamine diphosphate</name>
        <dbReference type="ChEBI" id="CHEBI:58937"/>
    </ligand>
</feature>
<dbReference type="InterPro" id="IPR049557">
    <property type="entry name" value="Transketolase_CS"/>
</dbReference>
<evidence type="ECO:0000256" key="3">
    <source>
        <dbReference type="ARBA" id="ARBA00011738"/>
    </source>
</evidence>
<comment type="subunit">
    <text evidence="3 10">Homodimer.</text>
</comment>
<dbReference type="AlphaFoldDB" id="A0A1D8GB65"/>
<dbReference type="SUPFAM" id="SSF52518">
    <property type="entry name" value="Thiamin diphosphate-binding fold (THDP-binding)"/>
    <property type="match status" value="2"/>
</dbReference>
<dbReference type="GO" id="GO:0009228">
    <property type="term" value="P:thiamine biosynthetic process"/>
    <property type="evidence" value="ECO:0007669"/>
    <property type="project" value="UniProtKB-UniRule"/>
</dbReference>
<dbReference type="GO" id="GO:0019288">
    <property type="term" value="P:isopentenyl diphosphate biosynthetic process, methylerythritol 4-phosphate pathway"/>
    <property type="evidence" value="ECO:0007669"/>
    <property type="project" value="TreeGrafter"/>
</dbReference>
<keyword evidence="8 10" id="KW-0786">Thiamine pyrophosphate</keyword>
<dbReference type="KEGG" id="gfe:Gferi_00245"/>
<feature type="binding site" evidence="10">
    <location>
        <position position="149"/>
    </location>
    <ligand>
        <name>Mg(2+)</name>
        <dbReference type="ChEBI" id="CHEBI:18420"/>
    </ligand>
</feature>
<name>A0A1D8GB65_9FIRM</name>
<feature type="binding site" evidence="10">
    <location>
        <position position="371"/>
    </location>
    <ligand>
        <name>thiamine diphosphate</name>
        <dbReference type="ChEBI" id="CHEBI:58937"/>
    </ligand>
</feature>
<dbReference type="GO" id="GO:0005829">
    <property type="term" value="C:cytosol"/>
    <property type="evidence" value="ECO:0007669"/>
    <property type="project" value="TreeGrafter"/>
</dbReference>
<dbReference type="InterPro" id="IPR033248">
    <property type="entry name" value="Transketolase_C"/>
</dbReference>
<dbReference type="InterPro" id="IPR020826">
    <property type="entry name" value="Transketolase_BS"/>
</dbReference>
<dbReference type="SUPFAM" id="SSF52922">
    <property type="entry name" value="TK C-terminal domain-like"/>
    <property type="match status" value="1"/>
</dbReference>
<evidence type="ECO:0000256" key="7">
    <source>
        <dbReference type="ARBA" id="ARBA00022977"/>
    </source>
</evidence>
<evidence type="ECO:0000256" key="10">
    <source>
        <dbReference type="HAMAP-Rule" id="MF_00315"/>
    </source>
</evidence>
<dbReference type="SMART" id="SM00861">
    <property type="entry name" value="Transket_pyr"/>
    <property type="match status" value="1"/>
</dbReference>
<dbReference type="EMBL" id="CP017269">
    <property type="protein sequence ID" value="AOT68146.1"/>
    <property type="molecule type" value="Genomic_DNA"/>
</dbReference>
<dbReference type="UniPathway" id="UPA00064">
    <property type="reaction ID" value="UER00091"/>
</dbReference>
<dbReference type="PANTHER" id="PTHR43322">
    <property type="entry name" value="1-D-DEOXYXYLULOSE 5-PHOSPHATE SYNTHASE-RELATED"/>
    <property type="match status" value="1"/>
</dbReference>
<comment type="catalytic activity">
    <reaction evidence="10">
        <text>D-glyceraldehyde 3-phosphate + pyruvate + H(+) = 1-deoxy-D-xylulose 5-phosphate + CO2</text>
        <dbReference type="Rhea" id="RHEA:12605"/>
        <dbReference type="ChEBI" id="CHEBI:15361"/>
        <dbReference type="ChEBI" id="CHEBI:15378"/>
        <dbReference type="ChEBI" id="CHEBI:16526"/>
        <dbReference type="ChEBI" id="CHEBI:57792"/>
        <dbReference type="ChEBI" id="CHEBI:59776"/>
        <dbReference type="EC" id="2.2.1.7"/>
    </reaction>
</comment>
<dbReference type="PANTHER" id="PTHR43322:SF5">
    <property type="entry name" value="1-DEOXY-D-XYLULOSE-5-PHOSPHATE SYNTHASE, CHLOROPLASTIC"/>
    <property type="match status" value="1"/>
</dbReference>
<keyword evidence="9 10" id="KW-0414">Isoprene biosynthesis</keyword>
<keyword evidence="7 10" id="KW-0784">Thiamine biosynthesis</keyword>
<organism evidence="12 13">
    <name type="scientific">Geosporobacter ferrireducens</name>
    <dbReference type="NCBI Taxonomy" id="1424294"/>
    <lineage>
        <taxon>Bacteria</taxon>
        <taxon>Bacillati</taxon>
        <taxon>Bacillota</taxon>
        <taxon>Clostridia</taxon>
        <taxon>Peptostreptococcales</taxon>
        <taxon>Thermotaleaceae</taxon>
        <taxon>Geosporobacter</taxon>
    </lineage>
</organism>
<dbReference type="NCBIfam" id="TIGR00204">
    <property type="entry name" value="dxs"/>
    <property type="match status" value="1"/>
</dbReference>
<dbReference type="CDD" id="cd02007">
    <property type="entry name" value="TPP_DXS"/>
    <property type="match status" value="1"/>
</dbReference>
<comment type="similarity">
    <text evidence="2 10">Belongs to the transketolase family. DXPS subfamily.</text>
</comment>
<dbReference type="RefSeq" id="WP_069973700.1">
    <property type="nucleotide sequence ID" value="NZ_CP017269.1"/>
</dbReference>
<dbReference type="EC" id="2.2.1.7" evidence="10"/>
<evidence type="ECO:0000256" key="1">
    <source>
        <dbReference type="ARBA" id="ARBA00004980"/>
    </source>
</evidence>
<feature type="binding site" evidence="10">
    <location>
        <position position="178"/>
    </location>
    <ligand>
        <name>Mg(2+)</name>
        <dbReference type="ChEBI" id="CHEBI:18420"/>
    </ligand>
</feature>
<dbReference type="PROSITE" id="PS00802">
    <property type="entry name" value="TRANSKETOLASE_2"/>
    <property type="match status" value="1"/>
</dbReference>
<dbReference type="GO" id="GO:0030976">
    <property type="term" value="F:thiamine pyrophosphate binding"/>
    <property type="evidence" value="ECO:0007669"/>
    <property type="project" value="UniProtKB-UniRule"/>
</dbReference>
<dbReference type="Pfam" id="PF02779">
    <property type="entry name" value="Transket_pyr"/>
    <property type="match status" value="1"/>
</dbReference>
<accession>A0A1D8GB65</accession>
<feature type="binding site" evidence="10">
    <location>
        <position position="289"/>
    </location>
    <ligand>
        <name>thiamine diphosphate</name>
        <dbReference type="ChEBI" id="CHEBI:58937"/>
    </ligand>
</feature>
<gene>
    <name evidence="10" type="primary">dxs</name>
    <name evidence="12" type="ORF">Gferi_00245</name>
</gene>
<keyword evidence="6 10" id="KW-0460">Magnesium</keyword>
<dbReference type="InterPro" id="IPR005475">
    <property type="entry name" value="Transketolase-like_Pyr-bd"/>
</dbReference>
<proteinExistence type="inferred from homology"/>
<dbReference type="InterPro" id="IPR005477">
    <property type="entry name" value="Dxylulose-5-P_synthase"/>
</dbReference>
<feature type="binding site" evidence="10">
    <location>
        <begin position="118"/>
        <end position="120"/>
    </location>
    <ligand>
        <name>thiamine diphosphate</name>
        <dbReference type="ChEBI" id="CHEBI:58937"/>
    </ligand>
</feature>
<evidence type="ECO:0000256" key="5">
    <source>
        <dbReference type="ARBA" id="ARBA00022723"/>
    </source>
</evidence>
<keyword evidence="4 10" id="KW-0808">Transferase</keyword>
<dbReference type="Gene3D" id="3.40.50.920">
    <property type="match status" value="1"/>
</dbReference>
<reference evidence="12 13" key="1">
    <citation type="submission" date="2016-09" db="EMBL/GenBank/DDBJ databases">
        <title>Genomic analysis reveals versatility of anaerobic energy metabolism of Geosporobacter ferrireducens IRF9 of phylum Firmicutes.</title>
        <authorList>
            <person name="Kim S.-J."/>
        </authorList>
    </citation>
    <scope>NUCLEOTIDE SEQUENCE [LARGE SCALE GENOMIC DNA]</scope>
    <source>
        <strain evidence="12 13">IRF9</strain>
    </source>
</reference>
<dbReference type="PROSITE" id="PS00801">
    <property type="entry name" value="TRANSKETOLASE_1"/>
    <property type="match status" value="1"/>
</dbReference>
<dbReference type="Gene3D" id="3.40.50.970">
    <property type="match status" value="2"/>
</dbReference>